<sequence length="122" mass="14335">MALADFSGLISDLFTDNDFPPEQSSLTYVYSGDDKYERMEFIRAKNQCPNPKFVGVGGYLKIHLEKKFWHDRRWLRFPLAVISLNTRLMERIIPGLKDFIRNFTNNYTGITTKRTVNHRVCQ</sequence>
<protein>
    <recommendedName>
        <fullName evidence="1">Calpain catalytic domain-containing protein</fullName>
    </recommendedName>
</protein>
<proteinExistence type="predicted"/>
<dbReference type="EMBL" id="CAJFCJ010000005">
    <property type="protein sequence ID" value="CAD5115105.1"/>
    <property type="molecule type" value="Genomic_DNA"/>
</dbReference>
<dbReference type="InterPro" id="IPR001300">
    <property type="entry name" value="Peptidase_C2_calpain_cat"/>
</dbReference>
<gene>
    <name evidence="2" type="ORF">DGYR_LOCUS3879</name>
</gene>
<name>A0A7I8VGH5_9ANNE</name>
<dbReference type="Pfam" id="PF00648">
    <property type="entry name" value="Peptidase_C2"/>
    <property type="match status" value="1"/>
</dbReference>
<evidence type="ECO:0000313" key="2">
    <source>
        <dbReference type="EMBL" id="CAD5115105.1"/>
    </source>
</evidence>
<comment type="caution">
    <text evidence="2">The sequence shown here is derived from an EMBL/GenBank/DDBJ whole genome shotgun (WGS) entry which is preliminary data.</text>
</comment>
<dbReference type="SUPFAM" id="SSF54001">
    <property type="entry name" value="Cysteine proteinases"/>
    <property type="match status" value="1"/>
</dbReference>
<dbReference type="InterPro" id="IPR038765">
    <property type="entry name" value="Papain-like_cys_pep_sf"/>
</dbReference>
<dbReference type="Proteomes" id="UP000549394">
    <property type="component" value="Unassembled WGS sequence"/>
</dbReference>
<accession>A0A7I8VGH5</accession>
<dbReference type="GO" id="GO:0004198">
    <property type="term" value="F:calcium-dependent cysteine-type endopeptidase activity"/>
    <property type="evidence" value="ECO:0007669"/>
    <property type="project" value="InterPro"/>
</dbReference>
<organism evidence="2 3">
    <name type="scientific">Dimorphilus gyrociliatus</name>
    <dbReference type="NCBI Taxonomy" id="2664684"/>
    <lineage>
        <taxon>Eukaryota</taxon>
        <taxon>Metazoa</taxon>
        <taxon>Spiralia</taxon>
        <taxon>Lophotrochozoa</taxon>
        <taxon>Annelida</taxon>
        <taxon>Polychaeta</taxon>
        <taxon>Polychaeta incertae sedis</taxon>
        <taxon>Dinophilidae</taxon>
        <taxon>Dimorphilus</taxon>
    </lineage>
</organism>
<feature type="domain" description="Calpain catalytic" evidence="1">
    <location>
        <begin position="14"/>
        <end position="111"/>
    </location>
</feature>
<evidence type="ECO:0000313" key="3">
    <source>
        <dbReference type="Proteomes" id="UP000549394"/>
    </source>
</evidence>
<keyword evidence="3" id="KW-1185">Reference proteome</keyword>
<dbReference type="AlphaFoldDB" id="A0A7I8VGH5"/>
<reference evidence="2 3" key="1">
    <citation type="submission" date="2020-08" db="EMBL/GenBank/DDBJ databases">
        <authorList>
            <person name="Hejnol A."/>
        </authorList>
    </citation>
    <scope>NUCLEOTIDE SEQUENCE [LARGE SCALE GENOMIC DNA]</scope>
</reference>
<dbReference type="OrthoDB" id="424753at2759"/>
<dbReference type="GO" id="GO:0006508">
    <property type="term" value="P:proteolysis"/>
    <property type="evidence" value="ECO:0007669"/>
    <property type="project" value="InterPro"/>
</dbReference>
<evidence type="ECO:0000259" key="1">
    <source>
        <dbReference type="Pfam" id="PF00648"/>
    </source>
</evidence>